<dbReference type="PANTHER" id="PTHR47992">
    <property type="entry name" value="PROTEIN PHOSPHATASE"/>
    <property type="match status" value="1"/>
</dbReference>
<dbReference type="InterPro" id="IPR036457">
    <property type="entry name" value="PPM-type-like_dom_sf"/>
</dbReference>
<dbReference type="Gene3D" id="3.60.40.10">
    <property type="entry name" value="PPM-type phosphatase domain"/>
    <property type="match status" value="1"/>
</dbReference>
<feature type="domain" description="PPM-type phosphatase" evidence="1">
    <location>
        <begin position="36"/>
        <end position="279"/>
    </location>
</feature>
<evidence type="ECO:0000259" key="1">
    <source>
        <dbReference type="PROSITE" id="PS51746"/>
    </source>
</evidence>
<evidence type="ECO:0000313" key="3">
    <source>
        <dbReference type="Proteomes" id="UP000076023"/>
    </source>
</evidence>
<protein>
    <submittedName>
        <fullName evidence="2">Protein phosphatase</fullName>
    </submittedName>
</protein>
<dbReference type="SMART" id="SM00331">
    <property type="entry name" value="PP2C_SIG"/>
    <property type="match status" value="1"/>
</dbReference>
<name>A0A146G5V6_TERSA</name>
<keyword evidence="3" id="KW-1185">Reference proteome</keyword>
<dbReference type="SUPFAM" id="SSF81606">
    <property type="entry name" value="PP2C-like"/>
    <property type="match status" value="1"/>
</dbReference>
<sequence>MEPINQVIPNQRLIWHGRSNTGRVRSNNEDTFLGLQFDAQELRYLGREGDGSTDHGDYVFAVSDGMGGAAAGEFASRITVDKVTRFMPAAFKRSAQGLAAGFADIFTELYHEIHKAISYLSWGDPDCAGMGATLTLTWFTPGWMYFGHIGDSRLYYLPASEDGIKQLSHDDTYVGWLFRQGKISEWEAKQHPGRTSLQKALGAGHQFVDPQVGAVAYQQGDVFVLCSDGVVDGLFDNEIRRLLKDPEPGERVHDPAQRLVTTAVERSGRDNTTAIVIEVA</sequence>
<dbReference type="InterPro" id="IPR001932">
    <property type="entry name" value="PPM-type_phosphatase-like_dom"/>
</dbReference>
<reference evidence="3" key="1">
    <citation type="journal article" date="2017" name="Genome Announc.">
        <title>Draft Genome Sequence of Terrimicrobium sacchariphilum NM-5T, a Facultative Anaerobic Soil Bacterium of the Class Spartobacteria.</title>
        <authorList>
            <person name="Qiu Y.L."/>
            <person name="Tourlousse D.M."/>
            <person name="Matsuura N."/>
            <person name="Ohashi A."/>
            <person name="Sekiguchi Y."/>
        </authorList>
    </citation>
    <scope>NUCLEOTIDE SEQUENCE [LARGE SCALE GENOMIC DNA]</scope>
    <source>
        <strain evidence="3">NM-5</strain>
    </source>
</reference>
<gene>
    <name evidence="2" type="ORF">TSACC_21184</name>
</gene>
<dbReference type="RefSeq" id="WP_075078594.1">
    <property type="nucleotide sequence ID" value="NZ_BDCO01000002.1"/>
</dbReference>
<dbReference type="STRING" id="690879.TSACC_21184"/>
<organism evidence="2 3">
    <name type="scientific">Terrimicrobium sacchariphilum</name>
    <dbReference type="NCBI Taxonomy" id="690879"/>
    <lineage>
        <taxon>Bacteria</taxon>
        <taxon>Pseudomonadati</taxon>
        <taxon>Verrucomicrobiota</taxon>
        <taxon>Terrimicrobiia</taxon>
        <taxon>Terrimicrobiales</taxon>
        <taxon>Terrimicrobiaceae</taxon>
        <taxon>Terrimicrobium</taxon>
    </lineage>
</organism>
<dbReference type="SMART" id="SM00332">
    <property type="entry name" value="PP2Cc"/>
    <property type="match status" value="1"/>
</dbReference>
<dbReference type="Pfam" id="PF13672">
    <property type="entry name" value="PP2C_2"/>
    <property type="match status" value="1"/>
</dbReference>
<dbReference type="Proteomes" id="UP000076023">
    <property type="component" value="Unassembled WGS sequence"/>
</dbReference>
<dbReference type="InterPro" id="IPR015655">
    <property type="entry name" value="PP2C"/>
</dbReference>
<comment type="caution">
    <text evidence="2">The sequence shown here is derived from an EMBL/GenBank/DDBJ whole genome shotgun (WGS) entry which is preliminary data.</text>
</comment>
<evidence type="ECO:0000313" key="2">
    <source>
        <dbReference type="EMBL" id="GAT32782.1"/>
    </source>
</evidence>
<dbReference type="PROSITE" id="PS51746">
    <property type="entry name" value="PPM_2"/>
    <property type="match status" value="1"/>
</dbReference>
<proteinExistence type="predicted"/>
<dbReference type="CDD" id="cd00143">
    <property type="entry name" value="PP2Cc"/>
    <property type="match status" value="1"/>
</dbReference>
<dbReference type="GO" id="GO:0004722">
    <property type="term" value="F:protein serine/threonine phosphatase activity"/>
    <property type="evidence" value="ECO:0007669"/>
    <property type="project" value="InterPro"/>
</dbReference>
<dbReference type="OrthoDB" id="9801841at2"/>
<dbReference type="EMBL" id="BDCO01000002">
    <property type="protein sequence ID" value="GAT32782.1"/>
    <property type="molecule type" value="Genomic_DNA"/>
</dbReference>
<dbReference type="AlphaFoldDB" id="A0A146G5V6"/>
<dbReference type="InParanoid" id="A0A146G5V6"/>
<accession>A0A146G5V6</accession>